<protein>
    <submittedName>
        <fullName evidence="1">Uncharacterized protein</fullName>
    </submittedName>
</protein>
<sequence length="72" mass="8049">SSTGRKRGRPRQDASKALSALQEQLLNLNAEEFRPFRNFKAYTAKQRGPETVAGIRVPNTYEEAISGPQSKE</sequence>
<comment type="caution">
    <text evidence="1">The sequence shown here is derived from an EMBL/GenBank/DDBJ whole genome shotgun (WGS) entry which is preliminary data.</text>
</comment>
<dbReference type="AlphaFoldDB" id="A0A1B7NL09"/>
<dbReference type="Proteomes" id="UP000091918">
    <property type="component" value="Unassembled WGS sequence"/>
</dbReference>
<organism evidence="1 2">
    <name type="scientific">Emergomyces africanus</name>
    <dbReference type="NCBI Taxonomy" id="1955775"/>
    <lineage>
        <taxon>Eukaryota</taxon>
        <taxon>Fungi</taxon>
        <taxon>Dikarya</taxon>
        <taxon>Ascomycota</taxon>
        <taxon>Pezizomycotina</taxon>
        <taxon>Eurotiomycetes</taxon>
        <taxon>Eurotiomycetidae</taxon>
        <taxon>Onygenales</taxon>
        <taxon>Ajellomycetaceae</taxon>
        <taxon>Emergomyces</taxon>
    </lineage>
</organism>
<name>A0A1B7NL09_9EURO</name>
<dbReference type="EMBL" id="LGUA01002835">
    <property type="protein sequence ID" value="OAX77317.1"/>
    <property type="molecule type" value="Genomic_DNA"/>
</dbReference>
<proteinExistence type="predicted"/>
<evidence type="ECO:0000313" key="1">
    <source>
        <dbReference type="EMBL" id="OAX77317.1"/>
    </source>
</evidence>
<feature type="non-terminal residue" evidence="1">
    <location>
        <position position="1"/>
    </location>
</feature>
<gene>
    <name evidence="1" type="ORF">ACJ72_08387</name>
</gene>
<keyword evidence="2" id="KW-1185">Reference proteome</keyword>
<accession>A0A1B7NL09</accession>
<evidence type="ECO:0000313" key="2">
    <source>
        <dbReference type="Proteomes" id="UP000091918"/>
    </source>
</evidence>
<reference evidence="1 2" key="1">
    <citation type="submission" date="2015-07" db="EMBL/GenBank/DDBJ databases">
        <title>Emmonsia species relationships and genome sequence.</title>
        <authorList>
            <person name="Cuomo C.A."/>
            <person name="Schwartz I.S."/>
            <person name="Kenyon C."/>
            <person name="de Hoog G.S."/>
            <person name="Govender N.P."/>
            <person name="Botha A."/>
            <person name="Moreno L."/>
            <person name="de Vries M."/>
            <person name="Munoz J.F."/>
            <person name="Stielow J.B."/>
        </authorList>
    </citation>
    <scope>NUCLEOTIDE SEQUENCE [LARGE SCALE GENOMIC DNA]</scope>
    <source>
        <strain evidence="1 2">CBS 136260</strain>
    </source>
</reference>